<dbReference type="GO" id="GO:0003985">
    <property type="term" value="F:acetyl-CoA C-acetyltransferase activity"/>
    <property type="evidence" value="ECO:0007669"/>
    <property type="project" value="UniProtKB-EC"/>
</dbReference>
<dbReference type="InterPro" id="IPR020617">
    <property type="entry name" value="Thiolase_C"/>
</dbReference>
<evidence type="ECO:0000256" key="4">
    <source>
        <dbReference type="ARBA" id="ARBA00011881"/>
    </source>
</evidence>
<evidence type="ECO:0000256" key="5">
    <source>
        <dbReference type="ARBA" id="ARBA00012705"/>
    </source>
</evidence>
<keyword evidence="11 12" id="KW-0012">Acyltransferase</keyword>
<comment type="similarity">
    <text evidence="3 12">Belongs to the thiolase-like superfamily. Thiolase family.</text>
</comment>
<dbReference type="InterPro" id="IPR020616">
    <property type="entry name" value="Thiolase_N"/>
</dbReference>
<evidence type="ECO:0000259" key="14">
    <source>
        <dbReference type="Pfam" id="PF02803"/>
    </source>
</evidence>
<keyword evidence="6 12" id="KW-0808">Transferase</keyword>
<protein>
    <recommendedName>
        <fullName evidence="5">acetyl-CoA C-acetyltransferase</fullName>
        <ecNumber evidence="5">2.3.1.9</ecNumber>
    </recommendedName>
</protein>
<evidence type="ECO:0000256" key="10">
    <source>
        <dbReference type="ARBA" id="ARBA00023128"/>
    </source>
</evidence>
<accession>A0A4E0R3L7</accession>
<dbReference type="PROSITE" id="PS00099">
    <property type="entry name" value="THIOLASE_3"/>
    <property type="match status" value="1"/>
</dbReference>
<name>A0A4E0R3L7_FASHE</name>
<evidence type="ECO:0000256" key="7">
    <source>
        <dbReference type="ARBA" id="ARBA00022723"/>
    </source>
</evidence>
<evidence type="ECO:0000256" key="11">
    <source>
        <dbReference type="ARBA" id="ARBA00023315"/>
    </source>
</evidence>
<evidence type="ECO:0000256" key="8">
    <source>
        <dbReference type="ARBA" id="ARBA00022946"/>
    </source>
</evidence>
<dbReference type="EC" id="2.3.1.9" evidence="5"/>
<evidence type="ECO:0000256" key="9">
    <source>
        <dbReference type="ARBA" id="ARBA00022958"/>
    </source>
</evidence>
<dbReference type="InterPro" id="IPR016039">
    <property type="entry name" value="Thiolase-like"/>
</dbReference>
<dbReference type="PANTHER" id="PTHR18919">
    <property type="entry name" value="ACETYL-COA C-ACYLTRANSFERASE"/>
    <property type="match status" value="1"/>
</dbReference>
<dbReference type="Pfam" id="PF02803">
    <property type="entry name" value="Thiolase_C"/>
    <property type="match status" value="1"/>
</dbReference>
<keyword evidence="10" id="KW-0496">Mitochondrion</keyword>
<keyword evidence="9" id="KW-0630">Potassium</keyword>
<reference evidence="15" key="1">
    <citation type="submission" date="2019-03" db="EMBL/GenBank/DDBJ databases">
        <title>Improved annotation for the trematode Fasciola hepatica.</title>
        <authorList>
            <person name="Choi Y.-J."/>
            <person name="Martin J."/>
            <person name="Mitreva M."/>
        </authorList>
    </citation>
    <scope>NUCLEOTIDE SEQUENCE [LARGE SCALE GENOMIC DNA]</scope>
</reference>
<sequence>MTVRWHQSSEGRCAEKTAADMAISREDQDKYAKLSYERSQTAANHDIFTNEITPIQIADNKAPNGFTEVTEDEEYKRVDFFRFSKLRPTFLDAADGGTITAANASTLNDGACAAILCSASFAAKDRSLKPLARIIGYADAATDTIDFAIAPHLAVEKLLKSTGVSKDNIDLWEINEAFSVVALANIRLLDLPIERVNVHGGAVSSGHPIGMSGARITNHLALQLRSGRLGIATICNGGGGASAILLEGL</sequence>
<evidence type="ECO:0000256" key="12">
    <source>
        <dbReference type="RuleBase" id="RU003557"/>
    </source>
</evidence>
<dbReference type="Gene3D" id="3.40.47.10">
    <property type="match status" value="1"/>
</dbReference>
<keyword evidence="16" id="KW-1185">Reference proteome</keyword>
<keyword evidence="8" id="KW-0809">Transit peptide</keyword>
<dbReference type="Pfam" id="PF00108">
    <property type="entry name" value="Thiolase_N"/>
    <property type="match status" value="1"/>
</dbReference>
<comment type="subunit">
    <text evidence="4">Homotetramer.</text>
</comment>
<proteinExistence type="inferred from homology"/>
<evidence type="ECO:0000259" key="13">
    <source>
        <dbReference type="Pfam" id="PF00108"/>
    </source>
</evidence>
<dbReference type="EMBL" id="JXXN02004050">
    <property type="protein sequence ID" value="THD20914.1"/>
    <property type="molecule type" value="Genomic_DNA"/>
</dbReference>
<evidence type="ECO:0000313" key="16">
    <source>
        <dbReference type="Proteomes" id="UP000230066"/>
    </source>
</evidence>
<evidence type="ECO:0000256" key="3">
    <source>
        <dbReference type="ARBA" id="ARBA00010982"/>
    </source>
</evidence>
<dbReference type="PROSITE" id="PS00737">
    <property type="entry name" value="THIOLASE_2"/>
    <property type="match status" value="1"/>
</dbReference>
<feature type="domain" description="Thiolase N-terminal" evidence="13">
    <location>
        <begin position="6"/>
        <end position="120"/>
    </location>
</feature>
<comment type="subcellular location">
    <subcellularLocation>
        <location evidence="1">Mitochondrion</location>
    </subcellularLocation>
</comment>
<gene>
    <name evidence="15" type="ORF">D915_008434</name>
</gene>
<dbReference type="AlphaFoldDB" id="A0A4E0R3L7"/>
<dbReference type="InterPro" id="IPR002155">
    <property type="entry name" value="Thiolase"/>
</dbReference>
<dbReference type="CDD" id="cd00751">
    <property type="entry name" value="thiolase"/>
    <property type="match status" value="1"/>
</dbReference>
<dbReference type="InterPro" id="IPR020613">
    <property type="entry name" value="Thiolase_CS"/>
</dbReference>
<dbReference type="Proteomes" id="UP000230066">
    <property type="component" value="Unassembled WGS sequence"/>
</dbReference>
<dbReference type="GO" id="GO:0006635">
    <property type="term" value="P:fatty acid beta-oxidation"/>
    <property type="evidence" value="ECO:0007669"/>
    <property type="project" value="TreeGrafter"/>
</dbReference>
<comment type="pathway">
    <text evidence="2">Lipid metabolism.</text>
</comment>
<evidence type="ECO:0000256" key="2">
    <source>
        <dbReference type="ARBA" id="ARBA00005189"/>
    </source>
</evidence>
<dbReference type="NCBIfam" id="TIGR01930">
    <property type="entry name" value="AcCoA-C-Actrans"/>
    <property type="match status" value="1"/>
</dbReference>
<evidence type="ECO:0000256" key="6">
    <source>
        <dbReference type="ARBA" id="ARBA00022679"/>
    </source>
</evidence>
<organism evidence="15 16">
    <name type="scientific">Fasciola hepatica</name>
    <name type="common">Liver fluke</name>
    <dbReference type="NCBI Taxonomy" id="6192"/>
    <lineage>
        <taxon>Eukaryota</taxon>
        <taxon>Metazoa</taxon>
        <taxon>Spiralia</taxon>
        <taxon>Lophotrochozoa</taxon>
        <taxon>Platyhelminthes</taxon>
        <taxon>Trematoda</taxon>
        <taxon>Digenea</taxon>
        <taxon>Plagiorchiida</taxon>
        <taxon>Echinostomata</taxon>
        <taxon>Echinostomatoidea</taxon>
        <taxon>Fasciolidae</taxon>
        <taxon>Fasciola</taxon>
    </lineage>
</organism>
<keyword evidence="7" id="KW-0479">Metal-binding</keyword>
<evidence type="ECO:0000256" key="1">
    <source>
        <dbReference type="ARBA" id="ARBA00004173"/>
    </source>
</evidence>
<evidence type="ECO:0000313" key="15">
    <source>
        <dbReference type="EMBL" id="THD20914.1"/>
    </source>
</evidence>
<dbReference type="GO" id="GO:0005739">
    <property type="term" value="C:mitochondrion"/>
    <property type="evidence" value="ECO:0007669"/>
    <property type="project" value="UniProtKB-SubCell"/>
</dbReference>
<dbReference type="PANTHER" id="PTHR18919:SF156">
    <property type="entry name" value="ACETYL-COA ACETYLTRANSFERASE, MITOCHONDRIAL"/>
    <property type="match status" value="1"/>
</dbReference>
<dbReference type="SUPFAM" id="SSF53901">
    <property type="entry name" value="Thiolase-like"/>
    <property type="match status" value="2"/>
</dbReference>
<comment type="caution">
    <text evidence="15">The sequence shown here is derived from an EMBL/GenBank/DDBJ whole genome shotgun (WGS) entry which is preliminary data.</text>
</comment>
<dbReference type="InterPro" id="IPR020610">
    <property type="entry name" value="Thiolase_AS"/>
</dbReference>
<dbReference type="GO" id="GO:0046872">
    <property type="term" value="F:metal ion binding"/>
    <property type="evidence" value="ECO:0007669"/>
    <property type="project" value="UniProtKB-KW"/>
</dbReference>
<feature type="domain" description="Thiolase C-terminal" evidence="14">
    <location>
        <begin position="128"/>
        <end position="247"/>
    </location>
</feature>